<evidence type="ECO:0000259" key="2">
    <source>
        <dbReference type="Pfam" id="PF04909"/>
    </source>
</evidence>
<evidence type="ECO:0000313" key="3">
    <source>
        <dbReference type="EMBL" id="MBB5754000.1"/>
    </source>
</evidence>
<dbReference type="RefSeq" id="WP_183857304.1">
    <property type="nucleotide sequence ID" value="NZ_JACHOO010000006.1"/>
</dbReference>
<keyword evidence="4" id="KW-1185">Reference proteome</keyword>
<accession>A0A7W9FNK7</accession>
<sequence>MPSFPIVDTHVHLYDPAALPYSWTAGSDVLGRSSLPARYFERSAPVEIEAMVFVEVDIDAGHHLDEARFVTRLADDEPKLRGMVGHVPMTKGAAAAEDLERFAGLPLARGVRDLIQKHADTPGWCLQPAFVEAVKLLPRYGLSFDLCIFHPQMKDAIELVKRCPDTRFVLDHIGKPGIKAGVFDPWRADIAALAELPNVACKISGVATEADFEHWTEEQLAPYIAHAIERFGFDRVMFGGDWPVSELAIGYAEWVAIVEGVVAGASETEKRKLFRDNAIAFYRL</sequence>
<dbReference type="SUPFAM" id="SSF51556">
    <property type="entry name" value="Metallo-dependent hydrolases"/>
    <property type="match status" value="1"/>
</dbReference>
<dbReference type="GO" id="GO:0016787">
    <property type="term" value="F:hydrolase activity"/>
    <property type="evidence" value="ECO:0007669"/>
    <property type="project" value="UniProtKB-KW"/>
</dbReference>
<dbReference type="AlphaFoldDB" id="A0A7W9FNK7"/>
<dbReference type="PANTHER" id="PTHR43569">
    <property type="entry name" value="AMIDOHYDROLASE"/>
    <property type="match status" value="1"/>
</dbReference>
<dbReference type="EC" id="3.1.1.-" evidence="3"/>
<dbReference type="EMBL" id="JACHOO010000006">
    <property type="protein sequence ID" value="MBB5754000.1"/>
    <property type="molecule type" value="Genomic_DNA"/>
</dbReference>
<evidence type="ECO:0000313" key="4">
    <source>
        <dbReference type="Proteomes" id="UP000523821"/>
    </source>
</evidence>
<organism evidence="3 4">
    <name type="scientific">Prosthecomicrobium pneumaticum</name>
    <dbReference type="NCBI Taxonomy" id="81895"/>
    <lineage>
        <taxon>Bacteria</taxon>
        <taxon>Pseudomonadati</taxon>
        <taxon>Pseudomonadota</taxon>
        <taxon>Alphaproteobacteria</taxon>
        <taxon>Hyphomicrobiales</taxon>
        <taxon>Kaistiaceae</taxon>
        <taxon>Prosthecomicrobium</taxon>
    </lineage>
</organism>
<protein>
    <submittedName>
        <fullName evidence="3">L-fuconolactonase</fullName>
        <ecNumber evidence="3">3.1.1.-</ecNumber>
    </submittedName>
</protein>
<dbReference type="InterPro" id="IPR006680">
    <property type="entry name" value="Amidohydro-rel"/>
</dbReference>
<dbReference type="Proteomes" id="UP000523821">
    <property type="component" value="Unassembled WGS sequence"/>
</dbReference>
<evidence type="ECO:0000256" key="1">
    <source>
        <dbReference type="ARBA" id="ARBA00038310"/>
    </source>
</evidence>
<dbReference type="PANTHER" id="PTHR43569:SF1">
    <property type="entry name" value="BLL3371 PROTEIN"/>
    <property type="match status" value="1"/>
</dbReference>
<dbReference type="InterPro" id="IPR052350">
    <property type="entry name" value="Metallo-dep_Lactonases"/>
</dbReference>
<name>A0A7W9FNK7_9HYPH</name>
<gene>
    <name evidence="3" type="ORF">GGQ63_003075</name>
</gene>
<proteinExistence type="inferred from homology"/>
<feature type="domain" description="Amidohydrolase-related" evidence="2">
    <location>
        <begin position="7"/>
        <end position="284"/>
    </location>
</feature>
<dbReference type="Gene3D" id="3.20.20.140">
    <property type="entry name" value="Metal-dependent hydrolases"/>
    <property type="match status" value="1"/>
</dbReference>
<comment type="caution">
    <text evidence="3">The sequence shown here is derived from an EMBL/GenBank/DDBJ whole genome shotgun (WGS) entry which is preliminary data.</text>
</comment>
<dbReference type="Pfam" id="PF04909">
    <property type="entry name" value="Amidohydro_2"/>
    <property type="match status" value="1"/>
</dbReference>
<keyword evidence="3" id="KW-0378">Hydrolase</keyword>
<comment type="similarity">
    <text evidence="1">Belongs to the metallo-dependent hydrolases superfamily.</text>
</comment>
<reference evidence="3 4" key="1">
    <citation type="submission" date="2020-08" db="EMBL/GenBank/DDBJ databases">
        <title>Genomic Encyclopedia of Type Strains, Phase IV (KMG-IV): sequencing the most valuable type-strain genomes for metagenomic binning, comparative biology and taxonomic classification.</title>
        <authorList>
            <person name="Goeker M."/>
        </authorList>
    </citation>
    <scope>NUCLEOTIDE SEQUENCE [LARGE SCALE GENOMIC DNA]</scope>
    <source>
        <strain evidence="3 4">DSM 16268</strain>
    </source>
</reference>
<dbReference type="InterPro" id="IPR032466">
    <property type="entry name" value="Metal_Hydrolase"/>
</dbReference>